<dbReference type="InterPro" id="IPR025269">
    <property type="entry name" value="SAM-like_dom"/>
</dbReference>
<comment type="similarity">
    <text evidence="1">Belongs to the 'phage' integrase family.</text>
</comment>
<evidence type="ECO:0000259" key="7">
    <source>
        <dbReference type="PROSITE" id="PS51900"/>
    </source>
</evidence>
<gene>
    <name evidence="8" type="ORF">cco14_09874</name>
</gene>
<evidence type="ECO:0000256" key="5">
    <source>
        <dbReference type="PROSITE-ProRule" id="PRU01248"/>
    </source>
</evidence>
<dbReference type="Pfam" id="PF13102">
    <property type="entry name" value="Phage_int_SAM_5"/>
    <property type="match status" value="1"/>
</dbReference>
<dbReference type="PANTHER" id="PTHR30349:SF64">
    <property type="entry name" value="PROPHAGE INTEGRASE INTD-RELATED"/>
    <property type="match status" value="1"/>
</dbReference>
<dbReference type="Gene3D" id="1.10.150.130">
    <property type="match status" value="1"/>
</dbReference>
<dbReference type="PROSITE" id="PS51898">
    <property type="entry name" value="TYR_RECOMBINASE"/>
    <property type="match status" value="1"/>
</dbReference>
<organism evidence="8 9">
    <name type="scientific">Campylobacter coli 80352</name>
    <dbReference type="NCBI Taxonomy" id="887288"/>
    <lineage>
        <taxon>Bacteria</taxon>
        <taxon>Pseudomonadati</taxon>
        <taxon>Campylobacterota</taxon>
        <taxon>Epsilonproteobacteria</taxon>
        <taxon>Campylobacterales</taxon>
        <taxon>Campylobacteraceae</taxon>
        <taxon>Campylobacter</taxon>
    </lineage>
</organism>
<dbReference type="Proteomes" id="UP000005511">
    <property type="component" value="Unassembled WGS sequence"/>
</dbReference>
<dbReference type="InterPro" id="IPR002104">
    <property type="entry name" value="Integrase_catalytic"/>
</dbReference>
<dbReference type="InterPro" id="IPR013762">
    <property type="entry name" value="Integrase-like_cat_sf"/>
</dbReference>
<evidence type="ECO:0000313" key="8">
    <source>
        <dbReference type="EMBL" id="EIA61454.1"/>
    </source>
</evidence>
<keyword evidence="3 5" id="KW-0238">DNA-binding</keyword>
<keyword evidence="9" id="KW-1185">Reference proteome</keyword>
<feature type="domain" description="Core-binding (CB)" evidence="7">
    <location>
        <begin position="16"/>
        <end position="107"/>
    </location>
</feature>
<proteinExistence type="inferred from homology"/>
<comment type="caution">
    <text evidence="8">The sequence shown here is derived from an EMBL/GenBank/DDBJ whole genome shotgun (WGS) entry which is preliminary data.</text>
</comment>
<evidence type="ECO:0000259" key="6">
    <source>
        <dbReference type="PROSITE" id="PS51898"/>
    </source>
</evidence>
<keyword evidence="2" id="KW-0229">DNA integration</keyword>
<dbReference type="InterPro" id="IPR010998">
    <property type="entry name" value="Integrase_recombinase_N"/>
</dbReference>
<dbReference type="Gene3D" id="1.10.443.10">
    <property type="entry name" value="Intergrase catalytic core"/>
    <property type="match status" value="1"/>
</dbReference>
<dbReference type="CDD" id="cd00397">
    <property type="entry name" value="DNA_BRE_C"/>
    <property type="match status" value="1"/>
</dbReference>
<dbReference type="EMBL" id="AIMT01000129">
    <property type="protein sequence ID" value="EIA61454.1"/>
    <property type="molecule type" value="Genomic_DNA"/>
</dbReference>
<sequence length="318" mass="37210">KKDINKMKLKNTTISEDLERWIEAYLKHIQALSYSNNTFLLYRRILLEFVEYSLDYQDEMQINDIKTTFLVNFLNYLENNSKNGNKLSKKTKITYLRVLTSFFSFISDNNDDLFVFSFDMKKIRFRTEKSEEKLNYLNENEIIRLNNVLEKEKAKKEVYNSFRNSLLIKLMLYGGLRISEALNVKLCDFEEVDDEILKISIIGKGGKEQFAFIKKEEVDDELEYFKENIQDSDYIMQTSTGKHLNRSNAFLIVNNIYAKALISKKGLHLLRHTLAMRLTAKGTNLVVIQKILRHANLNTTTIYAKATNDTIKAALLNN</sequence>
<evidence type="ECO:0000256" key="2">
    <source>
        <dbReference type="ARBA" id="ARBA00022908"/>
    </source>
</evidence>
<evidence type="ECO:0008006" key="10">
    <source>
        <dbReference type="Google" id="ProtNLM"/>
    </source>
</evidence>
<dbReference type="InterPro" id="IPR011010">
    <property type="entry name" value="DNA_brk_join_enz"/>
</dbReference>
<feature type="non-terminal residue" evidence="8">
    <location>
        <position position="1"/>
    </location>
</feature>
<evidence type="ECO:0000256" key="4">
    <source>
        <dbReference type="ARBA" id="ARBA00023172"/>
    </source>
</evidence>
<protein>
    <recommendedName>
        <fullName evidence="10">Recombinase XerC</fullName>
    </recommendedName>
</protein>
<evidence type="ECO:0000313" key="9">
    <source>
        <dbReference type="Proteomes" id="UP000005511"/>
    </source>
</evidence>
<evidence type="ECO:0000256" key="3">
    <source>
        <dbReference type="ARBA" id="ARBA00023125"/>
    </source>
</evidence>
<feature type="domain" description="Tyr recombinase" evidence="6">
    <location>
        <begin position="132"/>
        <end position="316"/>
    </location>
</feature>
<dbReference type="Pfam" id="PF00589">
    <property type="entry name" value="Phage_integrase"/>
    <property type="match status" value="1"/>
</dbReference>
<dbReference type="PROSITE" id="PS51900">
    <property type="entry name" value="CB"/>
    <property type="match status" value="1"/>
</dbReference>
<name>A0ABP2NP05_CAMCO</name>
<dbReference type="SUPFAM" id="SSF56349">
    <property type="entry name" value="DNA breaking-rejoining enzymes"/>
    <property type="match status" value="1"/>
</dbReference>
<dbReference type="PANTHER" id="PTHR30349">
    <property type="entry name" value="PHAGE INTEGRASE-RELATED"/>
    <property type="match status" value="1"/>
</dbReference>
<keyword evidence="4" id="KW-0233">DNA recombination</keyword>
<evidence type="ECO:0000256" key="1">
    <source>
        <dbReference type="ARBA" id="ARBA00008857"/>
    </source>
</evidence>
<accession>A0ABP2NP05</accession>
<dbReference type="InterPro" id="IPR050090">
    <property type="entry name" value="Tyrosine_recombinase_XerCD"/>
</dbReference>
<dbReference type="InterPro" id="IPR044068">
    <property type="entry name" value="CB"/>
</dbReference>
<reference evidence="8 9" key="1">
    <citation type="submission" date="2010-09" db="EMBL/GenBank/DDBJ databases">
        <authorList>
            <person name="Richards V."/>
            <person name="Lefebure T."/>
            <person name="Suzuki H."/>
            <person name="Pavinski Bitar P."/>
            <person name="Stanhope M."/>
        </authorList>
    </citation>
    <scope>NUCLEOTIDE SEQUENCE [LARGE SCALE GENOMIC DNA]</scope>
    <source>
        <strain evidence="8 9">80352</strain>
    </source>
</reference>